<name>A0A0D0CDW9_9AGAM</name>
<dbReference type="InParanoid" id="A0A0D0CDW9"/>
<evidence type="ECO:0000313" key="2">
    <source>
        <dbReference type="EMBL" id="KIK80867.1"/>
    </source>
</evidence>
<accession>A0A0D0CDW9</accession>
<feature type="compositionally biased region" description="Polar residues" evidence="1">
    <location>
        <begin position="66"/>
        <end position="81"/>
    </location>
</feature>
<dbReference type="HOGENOM" id="CLU_2400322_0_0_1"/>
<gene>
    <name evidence="2" type="ORF">PAXRUDRAFT_833275</name>
</gene>
<dbReference type="Proteomes" id="UP000054538">
    <property type="component" value="Unassembled WGS sequence"/>
</dbReference>
<dbReference type="AlphaFoldDB" id="A0A0D0CDW9"/>
<organism evidence="2 3">
    <name type="scientific">Paxillus rubicundulus Ve08.2h10</name>
    <dbReference type="NCBI Taxonomy" id="930991"/>
    <lineage>
        <taxon>Eukaryota</taxon>
        <taxon>Fungi</taxon>
        <taxon>Dikarya</taxon>
        <taxon>Basidiomycota</taxon>
        <taxon>Agaricomycotina</taxon>
        <taxon>Agaricomycetes</taxon>
        <taxon>Agaricomycetidae</taxon>
        <taxon>Boletales</taxon>
        <taxon>Paxilineae</taxon>
        <taxon>Paxillaceae</taxon>
        <taxon>Paxillus</taxon>
    </lineage>
</organism>
<evidence type="ECO:0000256" key="1">
    <source>
        <dbReference type="SAM" id="MobiDB-lite"/>
    </source>
</evidence>
<reference evidence="2 3" key="1">
    <citation type="submission" date="2014-04" db="EMBL/GenBank/DDBJ databases">
        <authorList>
            <consortium name="DOE Joint Genome Institute"/>
            <person name="Kuo A."/>
            <person name="Kohler A."/>
            <person name="Jargeat P."/>
            <person name="Nagy L.G."/>
            <person name="Floudas D."/>
            <person name="Copeland A."/>
            <person name="Barry K.W."/>
            <person name="Cichocki N."/>
            <person name="Veneault-Fourrey C."/>
            <person name="LaButti K."/>
            <person name="Lindquist E.A."/>
            <person name="Lipzen A."/>
            <person name="Lundell T."/>
            <person name="Morin E."/>
            <person name="Murat C."/>
            <person name="Sun H."/>
            <person name="Tunlid A."/>
            <person name="Henrissat B."/>
            <person name="Grigoriev I.V."/>
            <person name="Hibbett D.S."/>
            <person name="Martin F."/>
            <person name="Nordberg H.P."/>
            <person name="Cantor M.N."/>
            <person name="Hua S.X."/>
        </authorList>
    </citation>
    <scope>NUCLEOTIDE SEQUENCE [LARGE SCALE GENOMIC DNA]</scope>
    <source>
        <strain evidence="2 3">Ve08.2h10</strain>
    </source>
</reference>
<evidence type="ECO:0000313" key="3">
    <source>
        <dbReference type="Proteomes" id="UP000054538"/>
    </source>
</evidence>
<proteinExistence type="predicted"/>
<dbReference type="EMBL" id="KN825916">
    <property type="protein sequence ID" value="KIK80867.1"/>
    <property type="molecule type" value="Genomic_DNA"/>
</dbReference>
<keyword evidence="3" id="KW-1185">Reference proteome</keyword>
<reference evidence="3" key="2">
    <citation type="submission" date="2015-01" db="EMBL/GenBank/DDBJ databases">
        <title>Evolutionary Origins and Diversification of the Mycorrhizal Mutualists.</title>
        <authorList>
            <consortium name="DOE Joint Genome Institute"/>
            <consortium name="Mycorrhizal Genomics Consortium"/>
            <person name="Kohler A."/>
            <person name="Kuo A."/>
            <person name="Nagy L.G."/>
            <person name="Floudas D."/>
            <person name="Copeland A."/>
            <person name="Barry K.W."/>
            <person name="Cichocki N."/>
            <person name="Veneault-Fourrey C."/>
            <person name="LaButti K."/>
            <person name="Lindquist E.A."/>
            <person name="Lipzen A."/>
            <person name="Lundell T."/>
            <person name="Morin E."/>
            <person name="Murat C."/>
            <person name="Riley R."/>
            <person name="Ohm R."/>
            <person name="Sun H."/>
            <person name="Tunlid A."/>
            <person name="Henrissat B."/>
            <person name="Grigoriev I.V."/>
            <person name="Hibbett D.S."/>
            <person name="Martin F."/>
        </authorList>
    </citation>
    <scope>NUCLEOTIDE SEQUENCE [LARGE SCALE GENOMIC DNA]</scope>
    <source>
        <strain evidence="3">Ve08.2h10</strain>
    </source>
</reference>
<protein>
    <submittedName>
        <fullName evidence="2">Uncharacterized protein</fullName>
    </submittedName>
</protein>
<feature type="compositionally biased region" description="Polar residues" evidence="1">
    <location>
        <begin position="30"/>
        <end position="41"/>
    </location>
</feature>
<sequence>MNAIIFMIFFQKPGSRDSGGFVPINRDTRANSSRTRCATNDQAERPETVDSTNNAGARPDAPPAPTSKSAISTQPKPTVGSSAEWIGLGDQSN</sequence>
<feature type="region of interest" description="Disordered" evidence="1">
    <location>
        <begin position="16"/>
        <end position="93"/>
    </location>
</feature>